<keyword evidence="17" id="KW-0460">Magnesium</keyword>
<dbReference type="OrthoDB" id="2156623at2759"/>
<dbReference type="PROSITE" id="PS51285">
    <property type="entry name" value="AGC_KINASE_CTER"/>
    <property type="match status" value="1"/>
</dbReference>
<evidence type="ECO:0000313" key="23">
    <source>
        <dbReference type="EMBL" id="CAH1772749.1"/>
    </source>
</evidence>
<keyword evidence="7" id="KW-0963">Cytoplasm</keyword>
<evidence type="ECO:0000256" key="17">
    <source>
        <dbReference type="ARBA" id="ARBA00022842"/>
    </source>
</evidence>
<keyword evidence="20" id="KW-0206">Cytoskeleton</keyword>
<feature type="compositionally biased region" description="Basic and acidic residues" evidence="22">
    <location>
        <begin position="1037"/>
        <end position="1047"/>
    </location>
</feature>
<evidence type="ECO:0000256" key="4">
    <source>
        <dbReference type="ARBA" id="ARBA00009903"/>
    </source>
</evidence>
<name>A0A8J1Y9I6_OWEFU</name>
<dbReference type="InterPro" id="IPR008271">
    <property type="entry name" value="Ser/Thr_kinase_AS"/>
</dbReference>
<dbReference type="PROSITE" id="PS50003">
    <property type="entry name" value="PH_DOMAIN"/>
    <property type="match status" value="1"/>
</dbReference>
<keyword evidence="9" id="KW-0597">Phosphoprotein</keyword>
<comment type="caution">
    <text evidence="23">The sequence shown here is derived from an EMBL/GenBank/DDBJ whole genome shotgun (WGS) entry which is preliminary data.</text>
</comment>
<dbReference type="GO" id="GO:0008270">
    <property type="term" value="F:zinc ion binding"/>
    <property type="evidence" value="ECO:0007669"/>
    <property type="project" value="UniProtKB-KW"/>
</dbReference>
<dbReference type="SUPFAM" id="SSF90257">
    <property type="entry name" value="Myosin rod fragments"/>
    <property type="match status" value="1"/>
</dbReference>
<keyword evidence="10" id="KW-0808">Transferase</keyword>
<dbReference type="PROSITE" id="PS50011">
    <property type="entry name" value="PROTEIN_KINASE_DOM"/>
    <property type="match status" value="1"/>
</dbReference>
<protein>
    <recommendedName>
        <fullName evidence="5">non-specific serine/threonine protein kinase</fullName>
        <ecNumber evidence="5">2.7.11.1</ecNumber>
    </recommendedName>
</protein>
<keyword evidence="11" id="KW-0479">Metal-binding</keyword>
<dbReference type="GO" id="GO:0007266">
    <property type="term" value="P:Rho protein signal transduction"/>
    <property type="evidence" value="ECO:0007669"/>
    <property type="project" value="UniProtKB-UniRule"/>
</dbReference>
<evidence type="ECO:0000256" key="5">
    <source>
        <dbReference type="ARBA" id="ARBA00012513"/>
    </source>
</evidence>
<dbReference type="PROSITE" id="PS50081">
    <property type="entry name" value="ZF_DAG_PE_2"/>
    <property type="match status" value="1"/>
</dbReference>
<keyword evidence="18 21" id="KW-0175">Coiled coil</keyword>
<feature type="region of interest" description="Disordered" evidence="22">
    <location>
        <begin position="1371"/>
        <end position="1421"/>
    </location>
</feature>
<dbReference type="PROSITE" id="PS00108">
    <property type="entry name" value="PROTEIN_KINASE_ST"/>
    <property type="match status" value="1"/>
</dbReference>
<keyword evidence="12" id="KW-0547">Nucleotide-binding</keyword>
<evidence type="ECO:0000256" key="19">
    <source>
        <dbReference type="ARBA" id="ARBA00023136"/>
    </source>
</evidence>
<dbReference type="InterPro" id="IPR046349">
    <property type="entry name" value="C1-like_sf"/>
</dbReference>
<dbReference type="InterPro" id="IPR050839">
    <property type="entry name" value="Rho-assoc_Ser/Thr_Kinase"/>
</dbReference>
<dbReference type="GO" id="GO:0072518">
    <property type="term" value="F:Rho-dependent protein serine/threonine kinase activity"/>
    <property type="evidence" value="ECO:0007669"/>
    <property type="project" value="TreeGrafter"/>
</dbReference>
<dbReference type="InterPro" id="IPR001849">
    <property type="entry name" value="PH_domain"/>
</dbReference>
<dbReference type="Gene3D" id="3.30.200.20">
    <property type="entry name" value="Phosphorylase Kinase, domain 1"/>
    <property type="match status" value="1"/>
</dbReference>
<evidence type="ECO:0000256" key="10">
    <source>
        <dbReference type="ARBA" id="ARBA00022679"/>
    </source>
</evidence>
<feature type="coiled-coil region" evidence="21">
    <location>
        <begin position="592"/>
        <end position="668"/>
    </location>
</feature>
<evidence type="ECO:0000256" key="12">
    <source>
        <dbReference type="ARBA" id="ARBA00022741"/>
    </source>
</evidence>
<dbReference type="SMART" id="SM00233">
    <property type="entry name" value="PH"/>
    <property type="match status" value="1"/>
</dbReference>
<keyword evidence="8" id="KW-0723">Serine/threonine-protein kinase</keyword>
<dbReference type="PROSITE" id="PS51859">
    <property type="entry name" value="RHO_BD"/>
    <property type="match status" value="1"/>
</dbReference>
<comment type="subcellular location">
    <subcellularLocation>
        <location evidence="2">Cell membrane</location>
    </subcellularLocation>
    <subcellularLocation>
        <location evidence="3">Cytoplasm</location>
        <location evidence="3">Cytoskeleton</location>
    </subcellularLocation>
</comment>
<dbReference type="Pfam" id="PF25346">
    <property type="entry name" value="PH_MRCK"/>
    <property type="match status" value="1"/>
</dbReference>
<dbReference type="InterPro" id="IPR000961">
    <property type="entry name" value="AGC-kinase_C"/>
</dbReference>
<accession>A0A8J1Y9I6</accession>
<evidence type="ECO:0000256" key="21">
    <source>
        <dbReference type="SAM" id="Coils"/>
    </source>
</evidence>
<keyword evidence="24" id="KW-1185">Reference proteome</keyword>
<keyword evidence="15" id="KW-0862">Zinc</keyword>
<keyword evidence="6" id="KW-1003">Cell membrane</keyword>
<dbReference type="CDD" id="cd05596">
    <property type="entry name" value="STKc_ROCK"/>
    <property type="match status" value="1"/>
</dbReference>
<comment type="similarity">
    <text evidence="4">Belongs to the protein kinase superfamily. AGC Ser/Thr protein kinase family.</text>
</comment>
<dbReference type="EC" id="2.7.11.1" evidence="5"/>
<dbReference type="GO" id="GO:0005856">
    <property type="term" value="C:cytoskeleton"/>
    <property type="evidence" value="ECO:0007669"/>
    <property type="project" value="UniProtKB-SubCell"/>
</dbReference>
<dbReference type="InterPro" id="IPR011009">
    <property type="entry name" value="Kinase-like_dom_sf"/>
</dbReference>
<dbReference type="CDD" id="cd01242">
    <property type="entry name" value="PH_ROCK"/>
    <property type="match status" value="1"/>
</dbReference>
<feature type="region of interest" description="Disordered" evidence="22">
    <location>
        <begin position="1021"/>
        <end position="1047"/>
    </location>
</feature>
<dbReference type="FunFam" id="2.30.29.30:FF:000308">
    <property type="entry name" value="Rho-associated protein kinase 1"/>
    <property type="match status" value="1"/>
</dbReference>
<sequence>MAHLDPDFQRRLGHIEECVRNPNSELNVNGLLDGISAIVLDCNFPAIRRNKNVENFLTRYEKPVDLVCDKRMKAHDFDVVKVIGRGAFGEVQLVRHKASQQVYAMKLLSKFEMIKRSDSAFFWEEREIMANANSTWIVQLHYAFQDTKFLYMVMDYMPGGDLVNLMSNYDVPEKWAKFYCAQVVLALDAIHSMGFVHRDVKPDNMLLDAQGHLKLADFGTCMRMDKDGMVRSDTAVGTPDYISPEVLKSQGGDGYYGRECDWWSVGVFLFEMLVGDTPFYADSLVGTYGKIMDHKNSLSFPSDIEMSANAKRLIVAFLSDRTQRLGQNGIDEIKAHPFFKNDTWDWGNIRQTVPPVVPELASDVDTSNFDEIEKDDSTNETFPVPKAFAGNHLPFIGFTYARNYNMMNGKQQGVAPTGGRDETAAVPSNDIVRKMKELEEQIRTERMKKDDFEQKYILSMKEFDRISAEETNMRQGLRDMAMLKHDLKESQRKLDTENELRRQVEMRLANAERQLHEEANQRASLSNKDQQYLSKIAQLEKLLADLNEKLYAEAESGSKIKKSYSDLQQRYNLVEQSYKDIQGKYNETISGKSSLEQELLGLQQALDSERNARSHNSDHIHDLENQNHSLHNKVQELKQQAIKTQAELERLRQTTVNLEKSKANVELERNTYQAKHDQEMRAHKETIARFNADKKHILMSTEEANIEAVREIQGKLDSEVQNRQKAEYHLLEAEKRCNEMSVDLSQLQKKVTSLEADITTEHDKNKNLGLQRDQAVQKRNLLQSDMKALQQQITQIKSQDKFTQKELQDMKNAKKTLEESLKNLQDSYNANELQMKELNDQYEAEQYFSTLYKTQVKELKEELEMREQQNSELEIDIRNLEKERDSIAAQLQLAMTKADSEQIARTIAEEQLSDVEKEKTMLDLEIKEILSRHKTELNKRETAIAILEDCKNQSKKEVENYKQQNDDLNSQVKKLREDLENVQSNRTSSDVENEKLKKQYLEEKLKKEVAVNKLAEIMARKGGDSGKNKGSKVASSELRKKEKENRKIQQELNQEKVKFNEMVAKLQQSLSEMQATLYEEGQSCRRLQMELDAKDSEIEQLRQKIALNNSDTASISSGTENDSEDMTGKMESPLEGWLAVPNKQNIKRYGWRKQYVVVSTRKILFYNSESDKQNADPVMVLDLDKIFHIRTVTQGDVYRAEAKDIPRIFQILYATEGENKKQDQASIEAAAQLAMEKEKAGIVSYKGHDFLPLHFRTPTTCDSCSKPVWHMLHPPAALECKRCRIKVHKDHFDKNEEFVGPCKVNFDAQSAKELLLLAGSTEEQKLWLQRLSKKISKKGIDPKAGWLLNELLMSPGGQKCVLPMNLAEESRRRVSNAERKQSPMPSRGAKQYTSFNLPQKQLSSPVSKSATLPPNMKPPKS</sequence>
<feature type="compositionally biased region" description="Polar residues" evidence="22">
    <location>
        <begin position="1391"/>
        <end position="1412"/>
    </location>
</feature>
<dbReference type="SUPFAM" id="SSF50729">
    <property type="entry name" value="PH domain-like"/>
    <property type="match status" value="1"/>
</dbReference>
<gene>
    <name evidence="23" type="ORF">OFUS_LOCUS464</name>
</gene>
<dbReference type="GO" id="GO:0005886">
    <property type="term" value="C:plasma membrane"/>
    <property type="evidence" value="ECO:0007669"/>
    <property type="project" value="UniProtKB-SubCell"/>
</dbReference>
<evidence type="ECO:0000256" key="18">
    <source>
        <dbReference type="ARBA" id="ARBA00023054"/>
    </source>
</evidence>
<keyword evidence="19" id="KW-0472">Membrane</keyword>
<feature type="compositionally biased region" description="Polar residues" evidence="22">
    <location>
        <begin position="1109"/>
        <end position="1120"/>
    </location>
</feature>
<dbReference type="InterPro" id="IPR002219">
    <property type="entry name" value="PKC_DAG/PE"/>
</dbReference>
<dbReference type="GO" id="GO:0000281">
    <property type="term" value="P:mitotic cytokinesis"/>
    <property type="evidence" value="ECO:0007669"/>
    <property type="project" value="TreeGrafter"/>
</dbReference>
<dbReference type="SUPFAM" id="SSF103652">
    <property type="entry name" value="G protein-binding domain"/>
    <property type="match status" value="1"/>
</dbReference>
<dbReference type="GO" id="GO:0005737">
    <property type="term" value="C:cytoplasm"/>
    <property type="evidence" value="ECO:0007669"/>
    <property type="project" value="TreeGrafter"/>
</dbReference>
<evidence type="ECO:0000256" key="15">
    <source>
        <dbReference type="ARBA" id="ARBA00022833"/>
    </source>
</evidence>
<comment type="cofactor">
    <cofactor evidence="1">
        <name>Mg(2+)</name>
        <dbReference type="ChEBI" id="CHEBI:18420"/>
    </cofactor>
</comment>
<evidence type="ECO:0000256" key="13">
    <source>
        <dbReference type="ARBA" id="ARBA00022771"/>
    </source>
</evidence>
<evidence type="ECO:0000256" key="6">
    <source>
        <dbReference type="ARBA" id="ARBA00022475"/>
    </source>
</evidence>
<reference evidence="23" key="1">
    <citation type="submission" date="2022-03" db="EMBL/GenBank/DDBJ databases">
        <authorList>
            <person name="Martin C."/>
        </authorList>
    </citation>
    <scope>NUCLEOTIDE SEQUENCE</scope>
</reference>
<evidence type="ECO:0000313" key="24">
    <source>
        <dbReference type="Proteomes" id="UP000749559"/>
    </source>
</evidence>
<dbReference type="SUPFAM" id="SSF57889">
    <property type="entry name" value="Cysteine-rich domain"/>
    <property type="match status" value="1"/>
</dbReference>
<dbReference type="GO" id="GO:1901888">
    <property type="term" value="P:regulation of cell junction assembly"/>
    <property type="evidence" value="ECO:0007669"/>
    <property type="project" value="TreeGrafter"/>
</dbReference>
<dbReference type="Gene3D" id="3.30.60.20">
    <property type="match status" value="1"/>
</dbReference>
<dbReference type="Pfam" id="PF08912">
    <property type="entry name" value="Rho_Binding"/>
    <property type="match status" value="1"/>
</dbReference>
<keyword evidence="14" id="KW-0418">Kinase</keyword>
<feature type="compositionally biased region" description="Basic and acidic residues" evidence="22">
    <location>
        <begin position="1371"/>
        <end position="1381"/>
    </location>
</feature>
<feature type="coiled-coil region" evidence="21">
    <location>
        <begin position="428"/>
        <end position="455"/>
    </location>
</feature>
<dbReference type="SMART" id="SM00220">
    <property type="entry name" value="S_TKc"/>
    <property type="match status" value="1"/>
</dbReference>
<dbReference type="Pfam" id="PF00069">
    <property type="entry name" value="Pkinase"/>
    <property type="match status" value="1"/>
</dbReference>
<evidence type="ECO:0000256" key="1">
    <source>
        <dbReference type="ARBA" id="ARBA00001946"/>
    </source>
</evidence>
<dbReference type="CDD" id="cd20813">
    <property type="entry name" value="C1_ROCK"/>
    <property type="match status" value="1"/>
</dbReference>
<dbReference type="GO" id="GO:0030866">
    <property type="term" value="P:cortical actin cytoskeleton organization"/>
    <property type="evidence" value="ECO:0007669"/>
    <property type="project" value="TreeGrafter"/>
</dbReference>
<dbReference type="Gene3D" id="2.30.29.30">
    <property type="entry name" value="Pleckstrin-homology domain (PH domain)/Phosphotyrosine-binding domain (PTB)"/>
    <property type="match status" value="1"/>
</dbReference>
<organism evidence="23 24">
    <name type="scientific">Owenia fusiformis</name>
    <name type="common">Polychaete worm</name>
    <dbReference type="NCBI Taxonomy" id="6347"/>
    <lineage>
        <taxon>Eukaryota</taxon>
        <taxon>Metazoa</taxon>
        <taxon>Spiralia</taxon>
        <taxon>Lophotrochozoa</taxon>
        <taxon>Annelida</taxon>
        <taxon>Polychaeta</taxon>
        <taxon>Sedentaria</taxon>
        <taxon>Canalipalpata</taxon>
        <taxon>Sabellida</taxon>
        <taxon>Oweniida</taxon>
        <taxon>Oweniidae</taxon>
        <taxon>Owenia</taxon>
    </lineage>
</organism>
<evidence type="ECO:0000256" key="22">
    <source>
        <dbReference type="SAM" id="MobiDB-lite"/>
    </source>
</evidence>
<dbReference type="EMBL" id="CAIIXF020000001">
    <property type="protein sequence ID" value="CAH1772749.1"/>
    <property type="molecule type" value="Genomic_DNA"/>
</dbReference>
<evidence type="ECO:0000256" key="3">
    <source>
        <dbReference type="ARBA" id="ARBA00004245"/>
    </source>
</evidence>
<evidence type="ECO:0000256" key="20">
    <source>
        <dbReference type="ARBA" id="ARBA00023212"/>
    </source>
</evidence>
<feature type="coiled-coil region" evidence="21">
    <location>
        <begin position="730"/>
        <end position="918"/>
    </location>
</feature>
<dbReference type="SMART" id="SM00133">
    <property type="entry name" value="S_TK_X"/>
    <property type="match status" value="1"/>
</dbReference>
<dbReference type="InterPro" id="IPR000719">
    <property type="entry name" value="Prot_kinase_dom"/>
</dbReference>
<evidence type="ECO:0000256" key="7">
    <source>
        <dbReference type="ARBA" id="ARBA00022490"/>
    </source>
</evidence>
<dbReference type="Gene3D" id="1.20.5.730">
    <property type="entry name" value="Single helix bin"/>
    <property type="match status" value="1"/>
</dbReference>
<dbReference type="PANTHER" id="PTHR22988:SF73">
    <property type="entry name" value="RHO-ASSOCIATED PROTEIN KINASE"/>
    <property type="match status" value="1"/>
</dbReference>
<dbReference type="Gene3D" id="1.10.510.10">
    <property type="entry name" value="Transferase(Phosphotransferase) domain 1"/>
    <property type="match status" value="1"/>
</dbReference>
<dbReference type="InterPro" id="IPR017441">
    <property type="entry name" value="Protein_kinase_ATP_BS"/>
</dbReference>
<evidence type="ECO:0000256" key="2">
    <source>
        <dbReference type="ARBA" id="ARBA00004236"/>
    </source>
</evidence>
<feature type="region of interest" description="Disordered" evidence="22">
    <location>
        <begin position="1109"/>
        <end position="1129"/>
    </location>
</feature>
<evidence type="ECO:0000256" key="16">
    <source>
        <dbReference type="ARBA" id="ARBA00022840"/>
    </source>
</evidence>
<dbReference type="FunFam" id="1.10.510.10:FF:000047">
    <property type="entry name" value="Rho-associated protein kinase 1"/>
    <property type="match status" value="1"/>
</dbReference>
<feature type="coiled-coil region" evidence="21">
    <location>
        <begin position="944"/>
        <end position="999"/>
    </location>
</feature>
<dbReference type="SMART" id="SM00109">
    <property type="entry name" value="C1"/>
    <property type="match status" value="1"/>
</dbReference>
<dbReference type="SUPFAM" id="SSF56112">
    <property type="entry name" value="Protein kinase-like (PK-like)"/>
    <property type="match status" value="1"/>
</dbReference>
<dbReference type="Proteomes" id="UP000749559">
    <property type="component" value="Unassembled WGS sequence"/>
</dbReference>
<feature type="coiled-coil region" evidence="21">
    <location>
        <begin position="480"/>
        <end position="556"/>
    </location>
</feature>
<keyword evidence="13" id="KW-0863">Zinc-finger</keyword>
<evidence type="ECO:0000256" key="14">
    <source>
        <dbReference type="ARBA" id="ARBA00022777"/>
    </source>
</evidence>
<dbReference type="GO" id="GO:0048598">
    <property type="term" value="P:embryonic morphogenesis"/>
    <property type="evidence" value="ECO:0007669"/>
    <property type="project" value="TreeGrafter"/>
</dbReference>
<dbReference type="PANTHER" id="PTHR22988">
    <property type="entry name" value="MYOTONIC DYSTROPHY S/T KINASE-RELATED"/>
    <property type="match status" value="1"/>
</dbReference>
<dbReference type="GO" id="GO:0031032">
    <property type="term" value="P:actomyosin structure organization"/>
    <property type="evidence" value="ECO:0007669"/>
    <property type="project" value="TreeGrafter"/>
</dbReference>
<evidence type="ECO:0000256" key="8">
    <source>
        <dbReference type="ARBA" id="ARBA00022527"/>
    </source>
</evidence>
<dbReference type="CDD" id="cd22250">
    <property type="entry name" value="ROCK_SBD"/>
    <property type="match status" value="1"/>
</dbReference>
<evidence type="ECO:0000256" key="9">
    <source>
        <dbReference type="ARBA" id="ARBA00022553"/>
    </source>
</evidence>
<dbReference type="GO" id="GO:0031267">
    <property type="term" value="F:small GTPase binding"/>
    <property type="evidence" value="ECO:0007669"/>
    <property type="project" value="InterPro"/>
</dbReference>
<proteinExistence type="inferred from homology"/>
<keyword evidence="16" id="KW-0067">ATP-binding</keyword>
<dbReference type="GO" id="GO:0005524">
    <property type="term" value="F:ATP binding"/>
    <property type="evidence" value="ECO:0007669"/>
    <property type="project" value="UniProtKB-UniRule"/>
</dbReference>
<dbReference type="InterPro" id="IPR011993">
    <property type="entry name" value="PH-like_dom_sf"/>
</dbReference>
<dbReference type="InterPro" id="IPR057529">
    <property type="entry name" value="MRCK/ROCK_PH"/>
</dbReference>
<dbReference type="FunFam" id="3.30.200.20:FF:000072">
    <property type="entry name" value="Rho-associated protein kinase 2"/>
    <property type="match status" value="1"/>
</dbReference>
<evidence type="ECO:0000256" key="11">
    <source>
        <dbReference type="ARBA" id="ARBA00022723"/>
    </source>
</evidence>
<dbReference type="Gene3D" id="1.20.5.340">
    <property type="match status" value="1"/>
</dbReference>
<dbReference type="InterPro" id="IPR015008">
    <property type="entry name" value="ROCK_Rho-bd_dom"/>
</dbReference>
<dbReference type="PROSITE" id="PS00107">
    <property type="entry name" value="PROTEIN_KINASE_ATP"/>
    <property type="match status" value="1"/>
</dbReference>